<name>A0A7W4K5B2_9PROT</name>
<evidence type="ECO:0000256" key="1">
    <source>
        <dbReference type="SAM" id="SignalP"/>
    </source>
</evidence>
<reference evidence="3 4" key="1">
    <citation type="submission" date="2020-04" db="EMBL/GenBank/DDBJ databases">
        <title>Description of novel Gluconacetobacter.</title>
        <authorList>
            <person name="Sombolestani A."/>
        </authorList>
    </citation>
    <scope>NUCLEOTIDE SEQUENCE [LARGE SCALE GENOMIC DNA]</scope>
    <source>
        <strain evidence="3 4">LMG 27802</strain>
    </source>
</reference>
<gene>
    <name evidence="3" type="ORF">HLH28_03510</name>
</gene>
<protein>
    <submittedName>
        <fullName evidence="3">Cupin domain-containing protein</fullName>
    </submittedName>
</protein>
<evidence type="ECO:0000259" key="2">
    <source>
        <dbReference type="Pfam" id="PF07883"/>
    </source>
</evidence>
<accession>A0A7W4K5B2</accession>
<dbReference type="RefSeq" id="WP_182954507.1">
    <property type="nucleotide sequence ID" value="NZ_JABEQM010000002.1"/>
</dbReference>
<sequence>MRKSVLVLSAGLSLFSTRLLAAPKITPLLSRDLAGRPGEEAAMLTVTYGPGEGDPVHRHDAQVFVYVLQGTVTMQVRGSSPVTLHEGQTFYEGPNDIHVLGRNASRTAPARFLVFFVKKKETPFVVPAR</sequence>
<feature type="signal peptide" evidence="1">
    <location>
        <begin position="1"/>
        <end position="21"/>
    </location>
</feature>
<dbReference type="EMBL" id="JABEQM010000002">
    <property type="protein sequence ID" value="MBB2200656.1"/>
    <property type="molecule type" value="Genomic_DNA"/>
</dbReference>
<dbReference type="InterPro" id="IPR011051">
    <property type="entry name" value="RmlC_Cupin_sf"/>
</dbReference>
<feature type="chain" id="PRO_5031213458" evidence="1">
    <location>
        <begin position="22"/>
        <end position="129"/>
    </location>
</feature>
<dbReference type="AlphaFoldDB" id="A0A7W4K5B2"/>
<evidence type="ECO:0000313" key="4">
    <source>
        <dbReference type="Proteomes" id="UP000578030"/>
    </source>
</evidence>
<dbReference type="PANTHER" id="PTHR38599">
    <property type="entry name" value="CUPIN DOMAIN PROTEIN (AFU_ORTHOLOGUE AFUA_3G13620)"/>
    <property type="match status" value="1"/>
</dbReference>
<dbReference type="SUPFAM" id="SSF51182">
    <property type="entry name" value="RmlC-like cupins"/>
    <property type="match status" value="1"/>
</dbReference>
<dbReference type="InterPro" id="IPR013096">
    <property type="entry name" value="Cupin_2"/>
</dbReference>
<dbReference type="InterPro" id="IPR014710">
    <property type="entry name" value="RmlC-like_jellyroll"/>
</dbReference>
<proteinExistence type="predicted"/>
<dbReference type="Pfam" id="PF07883">
    <property type="entry name" value="Cupin_2"/>
    <property type="match status" value="1"/>
</dbReference>
<keyword evidence="1" id="KW-0732">Signal</keyword>
<evidence type="ECO:0000313" key="3">
    <source>
        <dbReference type="EMBL" id="MBB2200656.1"/>
    </source>
</evidence>
<dbReference type="CDD" id="cd02234">
    <property type="entry name" value="cupin_BLR7677-like"/>
    <property type="match status" value="1"/>
</dbReference>
<comment type="caution">
    <text evidence="3">The sequence shown here is derived from an EMBL/GenBank/DDBJ whole genome shotgun (WGS) entry which is preliminary data.</text>
</comment>
<dbReference type="PANTHER" id="PTHR38599:SF1">
    <property type="entry name" value="CUPIN DOMAIN PROTEIN (AFU_ORTHOLOGUE AFUA_3G13620)"/>
    <property type="match status" value="1"/>
</dbReference>
<dbReference type="Proteomes" id="UP000578030">
    <property type="component" value="Unassembled WGS sequence"/>
</dbReference>
<dbReference type="Gene3D" id="2.60.120.10">
    <property type="entry name" value="Jelly Rolls"/>
    <property type="match status" value="1"/>
</dbReference>
<keyword evidence="4" id="KW-1185">Reference proteome</keyword>
<feature type="domain" description="Cupin type-2" evidence="2">
    <location>
        <begin position="45"/>
        <end position="115"/>
    </location>
</feature>
<organism evidence="3 4">
    <name type="scientific">Gluconacetobacter tumulisoli</name>
    <dbReference type="NCBI Taxonomy" id="1286189"/>
    <lineage>
        <taxon>Bacteria</taxon>
        <taxon>Pseudomonadati</taxon>
        <taxon>Pseudomonadota</taxon>
        <taxon>Alphaproteobacteria</taxon>
        <taxon>Acetobacterales</taxon>
        <taxon>Acetobacteraceae</taxon>
        <taxon>Gluconacetobacter</taxon>
    </lineage>
</organism>